<name>A0A1X2EQR4_9MYCO</name>
<dbReference type="Pfam" id="PF02720">
    <property type="entry name" value="DUF222"/>
    <property type="match status" value="1"/>
</dbReference>
<proteinExistence type="predicted"/>
<feature type="region of interest" description="Disordered" evidence="1">
    <location>
        <begin position="431"/>
        <end position="461"/>
    </location>
</feature>
<dbReference type="CDD" id="cd00085">
    <property type="entry name" value="HNHc"/>
    <property type="match status" value="1"/>
</dbReference>
<evidence type="ECO:0000259" key="2">
    <source>
        <dbReference type="SMART" id="SM00507"/>
    </source>
</evidence>
<keyword evidence="4" id="KW-1185">Reference proteome</keyword>
<comment type="caution">
    <text evidence="3">The sequence shown here is derived from an EMBL/GenBank/DDBJ whole genome shotgun (WGS) entry which is preliminary data.</text>
</comment>
<reference evidence="3 4" key="1">
    <citation type="submission" date="2016-01" db="EMBL/GenBank/DDBJ databases">
        <title>The new phylogeny of the genus Mycobacterium.</title>
        <authorList>
            <person name="Tarcisio F."/>
            <person name="Conor M."/>
            <person name="Antonella G."/>
            <person name="Elisabetta G."/>
            <person name="Giulia F.S."/>
            <person name="Sara T."/>
            <person name="Anna F."/>
            <person name="Clotilde B."/>
            <person name="Roberto B."/>
            <person name="Veronica D.S."/>
            <person name="Fabio R."/>
            <person name="Monica P."/>
            <person name="Olivier J."/>
            <person name="Enrico T."/>
            <person name="Nicola S."/>
        </authorList>
    </citation>
    <scope>NUCLEOTIDE SEQUENCE [LARGE SCALE GENOMIC DNA]</scope>
    <source>
        <strain evidence="3 4">DSM 44153</strain>
    </source>
</reference>
<organism evidence="3 4">
    <name type="scientific">Mycolicibacillus trivialis</name>
    <dbReference type="NCBI Taxonomy" id="1798"/>
    <lineage>
        <taxon>Bacteria</taxon>
        <taxon>Bacillati</taxon>
        <taxon>Actinomycetota</taxon>
        <taxon>Actinomycetes</taxon>
        <taxon>Mycobacteriales</taxon>
        <taxon>Mycobacteriaceae</taxon>
        <taxon>Mycolicibacillus</taxon>
    </lineage>
</organism>
<feature type="compositionally biased region" description="Basic and acidic residues" evidence="1">
    <location>
        <begin position="431"/>
        <end position="447"/>
    </location>
</feature>
<accession>A0A1X2EQR4</accession>
<dbReference type="STRING" id="1798.AWC30_02330"/>
<dbReference type="Proteomes" id="UP000193090">
    <property type="component" value="Unassembled WGS sequence"/>
</dbReference>
<dbReference type="InterPro" id="IPR003870">
    <property type="entry name" value="DUF222"/>
</dbReference>
<dbReference type="EMBL" id="LQPZ01000006">
    <property type="protein sequence ID" value="ORX08486.1"/>
    <property type="molecule type" value="Genomic_DNA"/>
</dbReference>
<dbReference type="InterPro" id="IPR003615">
    <property type="entry name" value="HNH_nuc"/>
</dbReference>
<evidence type="ECO:0000256" key="1">
    <source>
        <dbReference type="SAM" id="MobiDB-lite"/>
    </source>
</evidence>
<protein>
    <recommendedName>
        <fullName evidence="2">HNH nuclease domain-containing protein</fullName>
    </recommendedName>
</protein>
<dbReference type="OrthoDB" id="4419061at2"/>
<dbReference type="AlphaFoldDB" id="A0A1X2EQR4"/>
<feature type="compositionally biased region" description="Acidic residues" evidence="1">
    <location>
        <begin position="451"/>
        <end position="461"/>
    </location>
</feature>
<feature type="domain" description="HNH nuclease" evidence="2">
    <location>
        <begin position="353"/>
        <end position="405"/>
    </location>
</feature>
<evidence type="ECO:0000313" key="3">
    <source>
        <dbReference type="EMBL" id="ORX08486.1"/>
    </source>
</evidence>
<gene>
    <name evidence="3" type="ORF">AWC30_02330</name>
</gene>
<evidence type="ECO:0000313" key="4">
    <source>
        <dbReference type="Proteomes" id="UP000193090"/>
    </source>
</evidence>
<sequence>MRSISSREEIVEAFDGLDAALDRVLTLDCATLSTRERLALLQRCERVRRRLPAVEHPLINEVVRGGEPSELGGSVAHALADQCSLSRTDATRRIHEAADLGPRRSLTGDPLPPLLEHTAAGQRAGDIGPAHINVIRGFLHQLPGFVDAAARTKAEQELARHARDFRPDQLAKLAQRLSDCLNPDGNFTDEDRSRRRGLVLGRQQADGMSELRGYLSPELRATLEAAWAKLAAPGMCDPGQETPTVDGTPSAEAVEADTRSAAQRNHDGLLAGLRALLASGKLGAHNGLPATVVITTTLAELESTTGHALTGGGSLLPMRDVIRMARHAHHYLAIFDKGKAVALYHTKRLASAGQRIVLYAKDRGCSHPGCDVSGYYCEVHHVEEYSRNPETAMENLTFACGPHHTLLTPGGWRTRVNSRGETEWIPPLHMQRDRPRTNTFHHPEKLLGADTDTDTEADDTG</sequence>
<dbReference type="SMART" id="SM00507">
    <property type="entry name" value="HNHc"/>
    <property type="match status" value="1"/>
</dbReference>
<dbReference type="RefSeq" id="WP_085107577.1">
    <property type="nucleotide sequence ID" value="NZ_JACKSN010000185.1"/>
</dbReference>